<dbReference type="AlphaFoldDB" id="A0A6S7BYG3"/>
<evidence type="ECO:0000313" key="3">
    <source>
        <dbReference type="EMBL" id="CAB3803118.1"/>
    </source>
</evidence>
<protein>
    <submittedName>
        <fullName evidence="3">6-aminohexanoate-cyclic-dimer hydrolase</fullName>
        <ecNumber evidence="3">3.5.2.12</ecNumber>
    </submittedName>
</protein>
<evidence type="ECO:0000259" key="2">
    <source>
        <dbReference type="Pfam" id="PF01425"/>
    </source>
</evidence>
<proteinExistence type="inferred from homology"/>
<keyword evidence="3" id="KW-0378">Hydrolase</keyword>
<dbReference type="Pfam" id="PF01425">
    <property type="entry name" value="Amidase"/>
    <property type="match status" value="1"/>
</dbReference>
<accession>A0A6S7BYG3</accession>
<dbReference type="SUPFAM" id="SSF75304">
    <property type="entry name" value="Amidase signature (AS) enzymes"/>
    <property type="match status" value="1"/>
</dbReference>
<sequence>MKLSEYTEYDAIGLAELVANDEVTSAELAELAREAIEVVNPDINAVIESWPASESGSADSRGGPLAGVPFLIKDLAVSMQGKNLELGSRLAKGVVATEDSWLMSRFRAAGLVTIGRTATPEMAFSTTTESTLQGVTRNPWLPELSAGGSSGGAAAAVAAGVVPLAHATDAAGSIRVPAAYNGLFGLKPTRGRSSNGPSLDEVFAGFGVQLGVSRSVRDSAALLDAIQGHAIGDPYITAAPGRSFLSEVSREPGKLKIGLMLDPWNDERTDPVIAAATSSTARLLEALGHTVIELRPTLGVSWDAFVQMNATIWTATLVGWIESLAAATGRPIDTTTLEPATLACFRYGKEEKASGFAAALAMRNTVTRSVGAWFGEVDLLLTPTLPQMPLAIGAYGAGADSMTGLEWTQRVFRHSPLTPPFNVSGVPAMSVPLETHPATGLPIGMQFAAGFGREDTLLRVAGQLERARPWVDRRPMVWAGRRSA</sequence>
<dbReference type="PANTHER" id="PTHR11895:SF7">
    <property type="entry name" value="GLUTAMYL-TRNA(GLN) AMIDOTRANSFERASE SUBUNIT A, MITOCHONDRIAL"/>
    <property type="match status" value="1"/>
</dbReference>
<dbReference type="InterPro" id="IPR020556">
    <property type="entry name" value="Amidase_CS"/>
</dbReference>
<dbReference type="EC" id="3.5.2.12" evidence="3"/>
<dbReference type="InterPro" id="IPR000120">
    <property type="entry name" value="Amidase"/>
</dbReference>
<evidence type="ECO:0000313" key="4">
    <source>
        <dbReference type="Proteomes" id="UP000494365"/>
    </source>
</evidence>
<reference evidence="3 4" key="1">
    <citation type="submission" date="2020-04" db="EMBL/GenBank/DDBJ databases">
        <authorList>
            <person name="De Canck E."/>
        </authorList>
    </citation>
    <scope>NUCLEOTIDE SEQUENCE [LARGE SCALE GENOMIC DNA]</scope>
    <source>
        <strain evidence="3 4">LMG 28614</strain>
    </source>
</reference>
<dbReference type="PANTHER" id="PTHR11895">
    <property type="entry name" value="TRANSAMIDASE"/>
    <property type="match status" value="1"/>
</dbReference>
<keyword evidence="4" id="KW-1185">Reference proteome</keyword>
<dbReference type="Proteomes" id="UP000494365">
    <property type="component" value="Unassembled WGS sequence"/>
</dbReference>
<comment type="similarity">
    <text evidence="1">Belongs to the amidase family.</text>
</comment>
<name>A0A6S7BYG3_9BURK</name>
<dbReference type="RefSeq" id="WP_175152739.1">
    <property type="nucleotide sequence ID" value="NZ_CADIKK010000034.1"/>
</dbReference>
<dbReference type="InterPro" id="IPR036928">
    <property type="entry name" value="AS_sf"/>
</dbReference>
<dbReference type="EMBL" id="CADIKK010000034">
    <property type="protein sequence ID" value="CAB3803118.1"/>
    <property type="molecule type" value="Genomic_DNA"/>
</dbReference>
<dbReference type="Gene3D" id="3.90.1300.10">
    <property type="entry name" value="Amidase signature (AS) domain"/>
    <property type="match status" value="1"/>
</dbReference>
<dbReference type="PROSITE" id="PS00571">
    <property type="entry name" value="AMIDASES"/>
    <property type="match status" value="1"/>
</dbReference>
<evidence type="ECO:0000256" key="1">
    <source>
        <dbReference type="ARBA" id="ARBA00009199"/>
    </source>
</evidence>
<feature type="domain" description="Amidase" evidence="2">
    <location>
        <begin position="32"/>
        <end position="458"/>
    </location>
</feature>
<organism evidence="3 4">
    <name type="scientific">Paraburkholderia ultramafica</name>
    <dbReference type="NCBI Taxonomy" id="1544867"/>
    <lineage>
        <taxon>Bacteria</taxon>
        <taxon>Pseudomonadati</taxon>
        <taxon>Pseudomonadota</taxon>
        <taxon>Betaproteobacteria</taxon>
        <taxon>Burkholderiales</taxon>
        <taxon>Burkholderiaceae</taxon>
        <taxon>Paraburkholderia</taxon>
    </lineage>
</organism>
<dbReference type="GO" id="GO:0019874">
    <property type="term" value="F:6-aminohexanoate-cyclic-dimer hydrolase activity"/>
    <property type="evidence" value="ECO:0007669"/>
    <property type="project" value="UniProtKB-EC"/>
</dbReference>
<dbReference type="InterPro" id="IPR023631">
    <property type="entry name" value="Amidase_dom"/>
</dbReference>
<gene>
    <name evidence="3" type="primary">nylA_2</name>
    <name evidence="3" type="ORF">LMG28614_05744</name>
</gene>